<dbReference type="GO" id="GO:0005524">
    <property type="term" value="F:ATP binding"/>
    <property type="evidence" value="ECO:0007669"/>
    <property type="project" value="UniProtKB-KW"/>
</dbReference>
<dbReference type="InterPro" id="IPR014001">
    <property type="entry name" value="Helicase_ATP-bd"/>
</dbReference>
<evidence type="ECO:0000313" key="11">
    <source>
        <dbReference type="EMBL" id="CAB5031807.1"/>
    </source>
</evidence>
<dbReference type="EMBL" id="CAFBLT010000001">
    <property type="protein sequence ID" value="CAB4863711.1"/>
    <property type="molecule type" value="Genomic_DNA"/>
</dbReference>
<evidence type="ECO:0000313" key="10">
    <source>
        <dbReference type="EMBL" id="CAB4863711.1"/>
    </source>
</evidence>
<dbReference type="SUPFAM" id="SSF52540">
    <property type="entry name" value="P-loop containing nucleoside triphosphate hydrolases"/>
    <property type="match status" value="1"/>
</dbReference>
<organism evidence="9">
    <name type="scientific">freshwater metagenome</name>
    <dbReference type="NCBI Taxonomy" id="449393"/>
    <lineage>
        <taxon>unclassified sequences</taxon>
        <taxon>metagenomes</taxon>
        <taxon>ecological metagenomes</taxon>
    </lineage>
</organism>
<sequence length="644" mass="68898">MPDDTPLSQEEIESLGPVGVALRRVTRSLPDGGEERPGQITMAQAVEEAFVESRHLLVQAGTGTGKSLAYLVPAAQLGRPVIVATATKALQEQLASRDLPLVATTLGDIRVAVLKGRANYVCRQKISELEERGFQSALEDEEDSNAPGAQRLVGQIQQLMNWEKTSATGDRSELGEDVSDRAWSMVSTGPRECPGAFNCPQGSRCFAEFARANAASANIVVINLHLLGAHLASGGTLLPEHDAIVIDEVHELEGVMTQSLGVEITPGRLRSLGGLARPYLTGTGLDAASSLVQIGDGLASLLGEISESSAIELNDHVDLGVTLRQADEATRRILSGLRGTQENPEPSSARALSAATRLLEELERLRSPGDDDVLFVEGRGNSRALTLSPIDVGPALVSGLFEQATVVMTSATVPQKLSQRLGLLEGDVDQIDVGSPFDFPNQSMLYVAKAIGDRRADDAEERIADEISLLINAAGGRTLALFTSRRALEKVSDLVANQVDHPILVQGSAGNRALIERFREEEDACLFATMGLWQGLDVPGRSLSLVVIDRLPFGRPDDPLLEARRARAGSQAFSLVDLPRAATLLAQGAGRLIRTDTDRGVVAVMDDRLATANYRSTLLASLPPMKRSIERVDVIAFLHDIVPN</sequence>
<keyword evidence="2" id="KW-0547">Nucleotide-binding</keyword>
<evidence type="ECO:0000313" key="9">
    <source>
        <dbReference type="EMBL" id="CAB4823840.1"/>
    </source>
</evidence>
<protein>
    <recommendedName>
        <fullName evidence="5">DNA 5'-3' helicase</fullName>
        <ecNumber evidence="5">5.6.2.3</ecNumber>
    </recommendedName>
</protein>
<accession>A0A6J6ZTR1</accession>
<keyword evidence="3" id="KW-0378">Hydrolase</keyword>
<evidence type="ECO:0000256" key="2">
    <source>
        <dbReference type="ARBA" id="ARBA00022741"/>
    </source>
</evidence>
<dbReference type="SMART" id="SM00491">
    <property type="entry name" value="HELICc2"/>
    <property type="match status" value="1"/>
</dbReference>
<comment type="cofactor">
    <cofactor evidence="1">
        <name>[4Fe-4S] cluster</name>
        <dbReference type="ChEBI" id="CHEBI:49883"/>
    </cofactor>
</comment>
<dbReference type="InterPro" id="IPR011545">
    <property type="entry name" value="DEAD/DEAH_box_helicase_dom"/>
</dbReference>
<proteinExistence type="predicted"/>
<dbReference type="InterPro" id="IPR014013">
    <property type="entry name" value="Helic_SF1/SF2_ATP-bd_DinG/Rad3"/>
</dbReference>
<dbReference type="GO" id="GO:0016818">
    <property type="term" value="F:hydrolase activity, acting on acid anhydrides, in phosphorus-containing anhydrides"/>
    <property type="evidence" value="ECO:0007669"/>
    <property type="project" value="InterPro"/>
</dbReference>
<gene>
    <name evidence="9" type="ORF">UFOPK3164_00611</name>
    <name evidence="10" type="ORF">UFOPK3427_00355</name>
    <name evidence="11" type="ORF">UFOPK4112_01746</name>
</gene>
<dbReference type="InterPro" id="IPR006555">
    <property type="entry name" value="ATP-dep_Helicase_C"/>
</dbReference>
<evidence type="ECO:0000256" key="6">
    <source>
        <dbReference type="ARBA" id="ARBA00048954"/>
    </source>
</evidence>
<dbReference type="PROSITE" id="PS51192">
    <property type="entry name" value="HELICASE_ATP_BIND_1"/>
    <property type="match status" value="1"/>
</dbReference>
<dbReference type="AlphaFoldDB" id="A0A6J6ZTR1"/>
<evidence type="ECO:0000256" key="5">
    <source>
        <dbReference type="ARBA" id="ARBA00044969"/>
    </source>
</evidence>
<feature type="domain" description="Helicase ATP-binding" evidence="7">
    <location>
        <begin position="47"/>
        <end position="302"/>
    </location>
</feature>
<dbReference type="GO" id="GO:0043139">
    <property type="term" value="F:5'-3' DNA helicase activity"/>
    <property type="evidence" value="ECO:0007669"/>
    <property type="project" value="UniProtKB-EC"/>
</dbReference>
<dbReference type="Pfam" id="PF13307">
    <property type="entry name" value="Helicase_C_2"/>
    <property type="match status" value="1"/>
</dbReference>
<dbReference type="EC" id="5.6.2.3" evidence="5"/>
<dbReference type="GO" id="GO:0006139">
    <property type="term" value="P:nucleobase-containing compound metabolic process"/>
    <property type="evidence" value="ECO:0007669"/>
    <property type="project" value="InterPro"/>
</dbReference>
<dbReference type="SMART" id="SM00487">
    <property type="entry name" value="DEXDc"/>
    <property type="match status" value="1"/>
</dbReference>
<reference evidence="9" key="1">
    <citation type="submission" date="2020-05" db="EMBL/GenBank/DDBJ databases">
        <authorList>
            <person name="Chiriac C."/>
            <person name="Salcher M."/>
            <person name="Ghai R."/>
            <person name="Kavagutti S V."/>
        </authorList>
    </citation>
    <scope>NUCLEOTIDE SEQUENCE</scope>
</reference>
<evidence type="ECO:0000259" key="8">
    <source>
        <dbReference type="PROSITE" id="PS51193"/>
    </source>
</evidence>
<dbReference type="Pfam" id="PF00270">
    <property type="entry name" value="DEAD"/>
    <property type="match status" value="1"/>
</dbReference>
<evidence type="ECO:0000256" key="1">
    <source>
        <dbReference type="ARBA" id="ARBA00001966"/>
    </source>
</evidence>
<dbReference type="PANTHER" id="PTHR11472:SF34">
    <property type="entry name" value="REGULATOR OF TELOMERE ELONGATION HELICASE 1"/>
    <property type="match status" value="1"/>
</dbReference>
<evidence type="ECO:0000256" key="3">
    <source>
        <dbReference type="ARBA" id="ARBA00022801"/>
    </source>
</evidence>
<dbReference type="Gene3D" id="3.40.50.300">
    <property type="entry name" value="P-loop containing nucleotide triphosphate hydrolases"/>
    <property type="match status" value="2"/>
</dbReference>
<dbReference type="InterPro" id="IPR045028">
    <property type="entry name" value="DinG/Rad3-like"/>
</dbReference>
<keyword evidence="4" id="KW-0067">ATP-binding</keyword>
<dbReference type="PROSITE" id="PS51193">
    <property type="entry name" value="HELICASE_ATP_BIND_2"/>
    <property type="match status" value="1"/>
</dbReference>
<dbReference type="PANTHER" id="PTHR11472">
    <property type="entry name" value="DNA REPAIR DEAD HELICASE RAD3/XP-D SUBFAMILY MEMBER"/>
    <property type="match status" value="1"/>
</dbReference>
<comment type="catalytic activity">
    <reaction evidence="6">
        <text>ATP + H2O = ADP + phosphate + H(+)</text>
        <dbReference type="Rhea" id="RHEA:13065"/>
        <dbReference type="ChEBI" id="CHEBI:15377"/>
        <dbReference type="ChEBI" id="CHEBI:15378"/>
        <dbReference type="ChEBI" id="CHEBI:30616"/>
        <dbReference type="ChEBI" id="CHEBI:43474"/>
        <dbReference type="ChEBI" id="CHEBI:456216"/>
        <dbReference type="EC" id="5.6.2.3"/>
    </reaction>
</comment>
<feature type="domain" description="Helicase ATP-binding" evidence="8">
    <location>
        <begin position="25"/>
        <end position="309"/>
    </location>
</feature>
<dbReference type="InterPro" id="IPR027417">
    <property type="entry name" value="P-loop_NTPase"/>
</dbReference>
<evidence type="ECO:0000259" key="7">
    <source>
        <dbReference type="PROSITE" id="PS51192"/>
    </source>
</evidence>
<dbReference type="EMBL" id="CAFABE010000019">
    <property type="protein sequence ID" value="CAB4823840.1"/>
    <property type="molecule type" value="Genomic_DNA"/>
</dbReference>
<evidence type="ECO:0000256" key="4">
    <source>
        <dbReference type="ARBA" id="ARBA00022840"/>
    </source>
</evidence>
<name>A0A6J6ZTR1_9ZZZZ</name>
<dbReference type="GO" id="GO:0003676">
    <property type="term" value="F:nucleic acid binding"/>
    <property type="evidence" value="ECO:0007669"/>
    <property type="project" value="InterPro"/>
</dbReference>
<dbReference type="EMBL" id="CAFBPM010000027">
    <property type="protein sequence ID" value="CAB5031807.1"/>
    <property type="molecule type" value="Genomic_DNA"/>
</dbReference>